<gene>
    <name evidence="2" type="ORF">PEV8663_01576</name>
</gene>
<keyword evidence="2" id="KW-0560">Oxidoreductase</keyword>
<dbReference type="PANTHER" id="PTHR38457">
    <property type="entry name" value="REGULATOR ABRB-RELATED"/>
    <property type="match status" value="1"/>
</dbReference>
<keyword evidence="3" id="KW-1185">Reference proteome</keyword>
<dbReference type="InterPro" id="IPR017516">
    <property type="entry name" value="AbrB_dup"/>
</dbReference>
<keyword evidence="1" id="KW-0812">Transmembrane</keyword>
<keyword evidence="2" id="KW-0503">Monooxygenase</keyword>
<feature type="transmembrane region" description="Helical" evidence="1">
    <location>
        <begin position="195"/>
        <end position="213"/>
    </location>
</feature>
<dbReference type="InterPro" id="IPR007820">
    <property type="entry name" value="AbrB_fam"/>
</dbReference>
<evidence type="ECO:0000313" key="3">
    <source>
        <dbReference type="Proteomes" id="UP000220836"/>
    </source>
</evidence>
<protein>
    <submittedName>
        <fullName evidence="2">Ammonia monooxygenase</fullName>
    </submittedName>
</protein>
<feature type="transmembrane region" description="Helical" evidence="1">
    <location>
        <begin position="331"/>
        <end position="352"/>
    </location>
</feature>
<feature type="transmembrane region" description="Helical" evidence="1">
    <location>
        <begin position="157"/>
        <end position="175"/>
    </location>
</feature>
<dbReference type="GO" id="GO:0010468">
    <property type="term" value="P:regulation of gene expression"/>
    <property type="evidence" value="ECO:0007669"/>
    <property type="project" value="InterPro"/>
</dbReference>
<feature type="transmembrane region" description="Helical" evidence="1">
    <location>
        <begin position="12"/>
        <end position="29"/>
    </location>
</feature>
<keyword evidence="1" id="KW-1133">Transmembrane helix</keyword>
<name>A0A238K7S9_9RHOB</name>
<feature type="transmembrane region" description="Helical" evidence="1">
    <location>
        <begin position="304"/>
        <end position="324"/>
    </location>
</feature>
<sequence>MQLSQDFLHRSGLTCALLVLGGFGGFIASKLSVPMPWMLGALMASAGLVLVRPPLVLNEYSFPTGLRSGFVGLIGVMIGAQVTPDLVTVLPEMPLTIAALALFVGLCFAGNLVIFERLGGYDRATAFFSGTPGGLLESIVMGEESGADIRILTTQQFLRVIAVIALVPLGLSLWLGHPVGSAAGLSAALPDHPVTVQSLALVIAAALTGFAMAKKLRLPAGQLTGPLLLTAALNLSGIVDIHLPSWMVAAAQLVIGVSLGLRFQGVDGALLRRSLWLCMISVSYMLGLGLCFAFALHQFTQIEFLHLFISFAPGGVAEMSIIALSLAANPALVSLIHVIRILMTVAAMPIIGRWMKLR</sequence>
<feature type="transmembrane region" description="Helical" evidence="1">
    <location>
        <begin position="275"/>
        <end position="298"/>
    </location>
</feature>
<dbReference type="GO" id="GO:0004497">
    <property type="term" value="F:monooxygenase activity"/>
    <property type="evidence" value="ECO:0007669"/>
    <property type="project" value="UniProtKB-KW"/>
</dbReference>
<dbReference type="GO" id="GO:0016020">
    <property type="term" value="C:membrane"/>
    <property type="evidence" value="ECO:0007669"/>
    <property type="project" value="InterPro"/>
</dbReference>
<proteinExistence type="predicted"/>
<accession>A0A238K7S9</accession>
<feature type="transmembrane region" description="Helical" evidence="1">
    <location>
        <begin position="35"/>
        <end position="52"/>
    </location>
</feature>
<feature type="transmembrane region" description="Helical" evidence="1">
    <location>
        <begin position="64"/>
        <end position="83"/>
    </location>
</feature>
<feature type="transmembrane region" description="Helical" evidence="1">
    <location>
        <begin position="95"/>
        <end position="115"/>
    </location>
</feature>
<dbReference type="PIRSF" id="PIRSF038991">
    <property type="entry name" value="Protein_AbrB"/>
    <property type="match status" value="1"/>
</dbReference>
<dbReference type="EMBL" id="FXYH01000004">
    <property type="protein sequence ID" value="SMX38855.1"/>
    <property type="molecule type" value="Genomic_DNA"/>
</dbReference>
<evidence type="ECO:0000313" key="2">
    <source>
        <dbReference type="EMBL" id="SMX38855.1"/>
    </source>
</evidence>
<reference evidence="2 3" key="1">
    <citation type="submission" date="2017-05" db="EMBL/GenBank/DDBJ databases">
        <authorList>
            <person name="Song R."/>
            <person name="Chenine A.L."/>
            <person name="Ruprecht R.M."/>
        </authorList>
    </citation>
    <scope>NUCLEOTIDE SEQUENCE [LARGE SCALE GENOMIC DNA]</scope>
    <source>
        <strain evidence="2 3">CECT 8663</strain>
    </source>
</reference>
<evidence type="ECO:0000256" key="1">
    <source>
        <dbReference type="SAM" id="Phobius"/>
    </source>
</evidence>
<dbReference type="PANTHER" id="PTHR38457:SF1">
    <property type="entry name" value="REGULATOR ABRB-RELATED"/>
    <property type="match status" value="1"/>
</dbReference>
<dbReference type="Proteomes" id="UP000220836">
    <property type="component" value="Unassembled WGS sequence"/>
</dbReference>
<dbReference type="RefSeq" id="WP_097804072.1">
    <property type="nucleotide sequence ID" value="NZ_FXYH01000004.1"/>
</dbReference>
<dbReference type="OrthoDB" id="7157734at2"/>
<keyword evidence="1" id="KW-0472">Membrane</keyword>
<dbReference type="Pfam" id="PF05145">
    <property type="entry name" value="AbrB"/>
    <property type="match status" value="1"/>
</dbReference>
<dbReference type="NCBIfam" id="TIGR03082">
    <property type="entry name" value="Gneg_AbrB_dup"/>
    <property type="match status" value="2"/>
</dbReference>
<dbReference type="AlphaFoldDB" id="A0A238K7S9"/>
<organism evidence="2 3">
    <name type="scientific">Pelagimonas varians</name>
    <dbReference type="NCBI Taxonomy" id="696760"/>
    <lineage>
        <taxon>Bacteria</taxon>
        <taxon>Pseudomonadati</taxon>
        <taxon>Pseudomonadota</taxon>
        <taxon>Alphaproteobacteria</taxon>
        <taxon>Rhodobacterales</taxon>
        <taxon>Roseobacteraceae</taxon>
        <taxon>Pelagimonas</taxon>
    </lineage>
</organism>